<dbReference type="AlphaFoldDB" id="A0A8J3IPS7"/>
<dbReference type="EMBL" id="BNJK01000002">
    <property type="protein sequence ID" value="GHO97938.1"/>
    <property type="molecule type" value="Genomic_DNA"/>
</dbReference>
<dbReference type="Proteomes" id="UP000597444">
    <property type="component" value="Unassembled WGS sequence"/>
</dbReference>
<name>A0A8J3IPS7_9CHLR</name>
<protein>
    <submittedName>
        <fullName evidence="1">Uncharacterized protein</fullName>
    </submittedName>
</protein>
<reference evidence="1" key="1">
    <citation type="submission" date="2020-10" db="EMBL/GenBank/DDBJ databases">
        <title>Taxonomic study of unclassified bacteria belonging to the class Ktedonobacteria.</title>
        <authorList>
            <person name="Yabe S."/>
            <person name="Wang C.M."/>
            <person name="Zheng Y."/>
            <person name="Sakai Y."/>
            <person name="Cavaletti L."/>
            <person name="Monciardini P."/>
            <person name="Donadio S."/>
        </authorList>
    </citation>
    <scope>NUCLEOTIDE SEQUENCE</scope>
    <source>
        <strain evidence="1">ID150040</strain>
    </source>
</reference>
<sequence>MISRALARWSKVDSCKETLSPGKKRFKQRVAGLAARFMLAPSTKERVESL</sequence>
<evidence type="ECO:0000313" key="1">
    <source>
        <dbReference type="EMBL" id="GHO97938.1"/>
    </source>
</evidence>
<organism evidence="1 2">
    <name type="scientific">Reticulibacter mediterranei</name>
    <dbReference type="NCBI Taxonomy" id="2778369"/>
    <lineage>
        <taxon>Bacteria</taxon>
        <taxon>Bacillati</taxon>
        <taxon>Chloroflexota</taxon>
        <taxon>Ktedonobacteria</taxon>
        <taxon>Ktedonobacterales</taxon>
        <taxon>Reticulibacteraceae</taxon>
        <taxon>Reticulibacter</taxon>
    </lineage>
</organism>
<gene>
    <name evidence="1" type="ORF">KSF_079860</name>
</gene>
<accession>A0A8J3IPS7</accession>
<keyword evidence="2" id="KW-1185">Reference proteome</keyword>
<evidence type="ECO:0000313" key="2">
    <source>
        <dbReference type="Proteomes" id="UP000597444"/>
    </source>
</evidence>
<comment type="caution">
    <text evidence="1">The sequence shown here is derived from an EMBL/GenBank/DDBJ whole genome shotgun (WGS) entry which is preliminary data.</text>
</comment>
<proteinExistence type="predicted"/>